<name>A0ABY6FM69_9PSED</name>
<dbReference type="PANTHER" id="PTHR44520:SF1">
    <property type="entry name" value="TWO-COMPONENT SYSTEM REGULATORY PROTEIN"/>
    <property type="match status" value="1"/>
</dbReference>
<accession>A0ABY6FM69</accession>
<dbReference type="SUPFAM" id="SSF52172">
    <property type="entry name" value="CheY-like"/>
    <property type="match status" value="1"/>
</dbReference>
<evidence type="ECO:0000313" key="4">
    <source>
        <dbReference type="Proteomes" id="UP001063228"/>
    </source>
</evidence>
<dbReference type="CDD" id="cd17557">
    <property type="entry name" value="REC_Rcp-like"/>
    <property type="match status" value="1"/>
</dbReference>
<gene>
    <name evidence="3" type="ORF">K3169_14135</name>
</gene>
<dbReference type="InterPro" id="IPR011006">
    <property type="entry name" value="CheY-like_superfamily"/>
</dbReference>
<dbReference type="Gene3D" id="3.40.50.2300">
    <property type="match status" value="1"/>
</dbReference>
<dbReference type="Pfam" id="PF00072">
    <property type="entry name" value="Response_reg"/>
    <property type="match status" value="1"/>
</dbReference>
<sequence>MLKPILLVEDNPNDRELTLIALQSSNLANDVVVAKDGAEALDYLFRRNSFAERAQGNPAFILLDLRLPKVNGLDVLETIKADKQLQTVPVAVLTSSDKDTDLADAYQLGVNSYLLKPVALGSFVAAVTKLGLFWGVLNEPPPESLPFSPAPDKD</sequence>
<evidence type="ECO:0000259" key="2">
    <source>
        <dbReference type="PROSITE" id="PS50110"/>
    </source>
</evidence>
<evidence type="ECO:0000313" key="3">
    <source>
        <dbReference type="EMBL" id="UXZ98924.1"/>
    </source>
</evidence>
<evidence type="ECO:0000256" key="1">
    <source>
        <dbReference type="PROSITE-ProRule" id="PRU00169"/>
    </source>
</evidence>
<organism evidence="3 4">
    <name type="scientific">Pseudomonas phytophila</name>
    <dbReference type="NCBI Taxonomy" id="2867264"/>
    <lineage>
        <taxon>Bacteria</taxon>
        <taxon>Pseudomonadati</taxon>
        <taxon>Pseudomonadota</taxon>
        <taxon>Gammaproteobacteria</taxon>
        <taxon>Pseudomonadales</taxon>
        <taxon>Pseudomonadaceae</taxon>
        <taxon>Pseudomonas</taxon>
    </lineage>
</organism>
<dbReference type="InterPro" id="IPR001789">
    <property type="entry name" value="Sig_transdc_resp-reg_receiver"/>
</dbReference>
<dbReference type="SMART" id="SM00448">
    <property type="entry name" value="REC"/>
    <property type="match status" value="1"/>
</dbReference>
<feature type="domain" description="Response regulatory" evidence="2">
    <location>
        <begin position="4"/>
        <end position="131"/>
    </location>
</feature>
<feature type="modified residue" description="4-aspartylphosphate" evidence="1">
    <location>
        <position position="64"/>
    </location>
</feature>
<dbReference type="InterPro" id="IPR052893">
    <property type="entry name" value="TCS_response_regulator"/>
</dbReference>
<reference evidence="3" key="1">
    <citation type="submission" date="2021-08" db="EMBL/GenBank/DDBJ databases">
        <title>Complete genome sequence of Pseudomonas phytophila.</title>
        <authorList>
            <person name="Weir B.S."/>
            <person name="Templeton M.D."/>
            <person name="Arshed S."/>
            <person name="Andersen M.T."/>
            <person name="Jayaraman J."/>
        </authorList>
    </citation>
    <scope>NUCLEOTIDE SEQUENCE</scope>
    <source>
        <strain evidence="3">ICMP 23753</strain>
    </source>
</reference>
<dbReference type="RefSeq" id="WP_263272077.1">
    <property type="nucleotide sequence ID" value="NZ_CP081201.1"/>
</dbReference>
<dbReference type="PROSITE" id="PS50110">
    <property type="entry name" value="RESPONSE_REGULATORY"/>
    <property type="match status" value="1"/>
</dbReference>
<dbReference type="PANTHER" id="PTHR44520">
    <property type="entry name" value="RESPONSE REGULATOR RCP1-RELATED"/>
    <property type="match status" value="1"/>
</dbReference>
<dbReference type="Proteomes" id="UP001063228">
    <property type="component" value="Chromosome"/>
</dbReference>
<dbReference type="EMBL" id="CP081201">
    <property type="protein sequence ID" value="UXZ98924.1"/>
    <property type="molecule type" value="Genomic_DNA"/>
</dbReference>
<keyword evidence="1" id="KW-0597">Phosphoprotein</keyword>
<keyword evidence="4" id="KW-1185">Reference proteome</keyword>
<protein>
    <submittedName>
        <fullName evidence="3">Response regulator</fullName>
    </submittedName>
</protein>
<proteinExistence type="predicted"/>